<name>S4V389_PALWI</name>
<comment type="subcellular location">
    <subcellularLocation>
        <location evidence="1 12">Mitochondrion membrane</location>
        <topology evidence="1 12">Single-pass membrane protein</topology>
    </subcellularLocation>
</comment>
<evidence type="ECO:0000256" key="10">
    <source>
        <dbReference type="ARBA" id="ARBA00023128"/>
    </source>
</evidence>
<dbReference type="RefSeq" id="YP_008238983.1">
    <property type="nucleotide sequence ID" value="NC_021753.1"/>
</dbReference>
<dbReference type="GeneID" id="16216583"/>
<accession>S4V389</accession>
<proteinExistence type="inferred from homology"/>
<dbReference type="GO" id="GO:0045259">
    <property type="term" value="C:proton-transporting ATP synthase complex"/>
    <property type="evidence" value="ECO:0007669"/>
    <property type="project" value="UniProtKB-KW"/>
</dbReference>
<evidence type="ECO:0000256" key="7">
    <source>
        <dbReference type="ARBA" id="ARBA00022781"/>
    </source>
</evidence>
<evidence type="ECO:0000256" key="5">
    <source>
        <dbReference type="ARBA" id="ARBA00022547"/>
    </source>
</evidence>
<evidence type="ECO:0000256" key="9">
    <source>
        <dbReference type="ARBA" id="ARBA00023065"/>
    </source>
</evidence>
<evidence type="ECO:0000256" key="4">
    <source>
        <dbReference type="ARBA" id="ARBA00022448"/>
    </source>
</evidence>
<keyword evidence="7 12" id="KW-0375">Hydrogen ion transport</keyword>
<keyword evidence="10 12" id="KW-0496">Mitochondrion</keyword>
<sequence length="52" mass="6241">MPQMSPMLWLNLFIMFLISLACFTILNYFIFCPQKMTTDSMPTKSVEKSWKW</sequence>
<gene>
    <name evidence="14" type="primary">ATP8</name>
</gene>
<evidence type="ECO:0000256" key="8">
    <source>
        <dbReference type="ARBA" id="ARBA00022989"/>
    </source>
</evidence>
<organism evidence="14">
    <name type="scientific">Palinurellus wieneckii</name>
    <name type="common">Indo-Pacific furry lobster</name>
    <name type="synonym">Araeosternus wieneckii</name>
    <dbReference type="NCBI Taxonomy" id="198231"/>
    <lineage>
        <taxon>Eukaryota</taxon>
        <taxon>Metazoa</taxon>
        <taxon>Ecdysozoa</taxon>
        <taxon>Arthropoda</taxon>
        <taxon>Crustacea</taxon>
        <taxon>Multicrustacea</taxon>
        <taxon>Malacostraca</taxon>
        <taxon>Eumalacostraca</taxon>
        <taxon>Eucarida</taxon>
        <taxon>Decapoda</taxon>
        <taxon>Pleocyemata</taxon>
        <taxon>Achelata</taxon>
        <taxon>Palinuroidea</taxon>
        <taxon>Synaxidae</taxon>
        <taxon>Palinurellus</taxon>
    </lineage>
</organism>
<evidence type="ECO:0000256" key="2">
    <source>
        <dbReference type="ARBA" id="ARBA00008892"/>
    </source>
</evidence>
<keyword evidence="9 12" id="KW-0406">Ion transport</keyword>
<evidence type="ECO:0000313" key="14">
    <source>
        <dbReference type="EMBL" id="AGN95854.1"/>
    </source>
</evidence>
<reference evidence="14" key="1">
    <citation type="journal article" date="2014" name="Mitochondrial DNA">
        <title>Complete mitochondrial genome of the furry lobster Palinurellus wieneckii (De Man, 1881) (Decapoda, Achelata, Palinuridae).</title>
        <authorList>
            <person name="Yang C.H."/>
            <person name="Liu Y."/>
            <person name="Cui Z."/>
            <person name="Chan T.Y."/>
        </authorList>
    </citation>
    <scope>NUCLEOTIDE SEQUENCE</scope>
</reference>
<dbReference type="InterPro" id="IPR001421">
    <property type="entry name" value="ATP8_metazoa"/>
</dbReference>
<comment type="similarity">
    <text evidence="2 12">Belongs to the ATPase protein 8 family.</text>
</comment>
<evidence type="ECO:0000256" key="13">
    <source>
        <dbReference type="SAM" id="Phobius"/>
    </source>
</evidence>
<dbReference type="GO" id="GO:0031966">
    <property type="term" value="C:mitochondrial membrane"/>
    <property type="evidence" value="ECO:0007669"/>
    <property type="project" value="UniProtKB-SubCell"/>
</dbReference>
<evidence type="ECO:0000256" key="11">
    <source>
        <dbReference type="ARBA" id="ARBA00023136"/>
    </source>
</evidence>
<keyword evidence="8 13" id="KW-1133">Transmembrane helix</keyword>
<dbReference type="CTD" id="4509"/>
<evidence type="ECO:0000256" key="3">
    <source>
        <dbReference type="ARBA" id="ARBA00011291"/>
    </source>
</evidence>
<feature type="transmembrane region" description="Helical" evidence="13">
    <location>
        <begin position="12"/>
        <end position="31"/>
    </location>
</feature>
<keyword evidence="4 12" id="KW-0813">Transport</keyword>
<keyword evidence="5 12" id="KW-0138">CF(0)</keyword>
<dbReference type="AlphaFoldDB" id="S4V389"/>
<protein>
    <recommendedName>
        <fullName evidence="12">ATP synthase complex subunit 8</fullName>
    </recommendedName>
</protein>
<dbReference type="GO" id="GO:0015986">
    <property type="term" value="P:proton motive force-driven ATP synthesis"/>
    <property type="evidence" value="ECO:0007669"/>
    <property type="project" value="InterPro"/>
</dbReference>
<evidence type="ECO:0000256" key="6">
    <source>
        <dbReference type="ARBA" id="ARBA00022692"/>
    </source>
</evidence>
<dbReference type="GO" id="GO:0015078">
    <property type="term" value="F:proton transmembrane transporter activity"/>
    <property type="evidence" value="ECO:0007669"/>
    <property type="project" value="InterPro"/>
</dbReference>
<dbReference type="EMBL" id="KC847078">
    <property type="protein sequence ID" value="AGN95854.1"/>
    <property type="molecule type" value="Genomic_DNA"/>
</dbReference>
<evidence type="ECO:0000256" key="12">
    <source>
        <dbReference type="RuleBase" id="RU003661"/>
    </source>
</evidence>
<keyword evidence="6 12" id="KW-0812">Transmembrane</keyword>
<keyword evidence="11 13" id="KW-0472">Membrane</keyword>
<evidence type="ECO:0000256" key="1">
    <source>
        <dbReference type="ARBA" id="ARBA00004304"/>
    </source>
</evidence>
<dbReference type="Pfam" id="PF00895">
    <property type="entry name" value="ATP-synt_8"/>
    <property type="match status" value="1"/>
</dbReference>
<comment type="subunit">
    <text evidence="3">F-type ATPases have 2 components, CF(1) - the catalytic core - and CF(0) - the membrane proton channel.</text>
</comment>
<geneLocation type="mitochondrion" evidence="14"/>